<gene>
    <name evidence="2" type="ORF">SRB5_45280</name>
</gene>
<evidence type="ECO:0000313" key="3">
    <source>
        <dbReference type="Proteomes" id="UP000466345"/>
    </source>
</evidence>
<dbReference type="Proteomes" id="UP000466345">
    <property type="component" value="Unassembled WGS sequence"/>
</dbReference>
<dbReference type="EMBL" id="WEGJ01000020">
    <property type="protein sequence ID" value="MQY14362.1"/>
    <property type="molecule type" value="Genomic_DNA"/>
</dbReference>
<protein>
    <submittedName>
        <fullName evidence="2">Uncharacterized protein</fullName>
    </submittedName>
</protein>
<name>A0A7K0CMV2_9ACTN</name>
<feature type="signal peptide" evidence="1">
    <location>
        <begin position="1"/>
        <end position="26"/>
    </location>
</feature>
<evidence type="ECO:0000256" key="1">
    <source>
        <dbReference type="SAM" id="SignalP"/>
    </source>
</evidence>
<reference evidence="2 3" key="1">
    <citation type="submission" date="2019-10" db="EMBL/GenBank/DDBJ databases">
        <title>Streptomyces smaragdinus sp. nov. and Streptomyces fabii sp. nov., isolated from the gut of fungus growing-termite Macrotermes natalensis.</title>
        <authorList>
            <person name="Schwitalla J."/>
            <person name="Benndorf R."/>
            <person name="Martin K."/>
            <person name="De Beer W."/>
            <person name="Kaster A.-K."/>
            <person name="Vollmers J."/>
            <person name="Poulsen M."/>
            <person name="Beemelmanns C."/>
        </authorList>
    </citation>
    <scope>NUCLEOTIDE SEQUENCE [LARGE SCALE GENOMIC DNA]</scope>
    <source>
        <strain evidence="2 3">RB5</strain>
    </source>
</reference>
<dbReference type="AlphaFoldDB" id="A0A7K0CMV2"/>
<proteinExistence type="predicted"/>
<keyword evidence="1" id="KW-0732">Signal</keyword>
<organism evidence="2 3">
    <name type="scientific">Streptomyces smaragdinus</name>
    <dbReference type="NCBI Taxonomy" id="2585196"/>
    <lineage>
        <taxon>Bacteria</taxon>
        <taxon>Bacillati</taxon>
        <taxon>Actinomycetota</taxon>
        <taxon>Actinomycetes</taxon>
        <taxon>Kitasatosporales</taxon>
        <taxon>Streptomycetaceae</taxon>
        <taxon>Streptomyces</taxon>
    </lineage>
</organism>
<evidence type="ECO:0000313" key="2">
    <source>
        <dbReference type="EMBL" id="MQY14362.1"/>
    </source>
</evidence>
<feature type="chain" id="PRO_5029551201" evidence="1">
    <location>
        <begin position="27"/>
        <end position="120"/>
    </location>
</feature>
<comment type="caution">
    <text evidence="2">The sequence shown here is derived from an EMBL/GenBank/DDBJ whole genome shotgun (WGS) entry which is preliminary data.</text>
</comment>
<accession>A0A7K0CMV2</accession>
<sequence length="120" mass="12677">MRRLTAAATALLAAAALFTVPATAAAAEKPAPTAETCLFYGPDVILYGVSLNYRACTADTGLVRVTGSMNSAIVDGRCTRLTLRIGTRIFVLDVCDGQHLTFDTGYVPGPFLGHTLSYTF</sequence>
<dbReference type="RefSeq" id="WP_153454963.1">
    <property type="nucleotide sequence ID" value="NZ_WEGJ01000020.1"/>
</dbReference>
<keyword evidence="3" id="KW-1185">Reference proteome</keyword>